<dbReference type="PANTHER" id="PTHR43663">
    <property type="entry name" value="CHROMATE TRANSPORT PROTEIN-RELATED"/>
    <property type="match status" value="1"/>
</dbReference>
<keyword evidence="3" id="KW-1003">Cell membrane</keyword>
<keyword evidence="5 7" id="KW-1133">Transmembrane helix</keyword>
<keyword evidence="9" id="KW-1185">Reference proteome</keyword>
<dbReference type="Pfam" id="PF02417">
    <property type="entry name" value="Chromate_transp"/>
    <property type="match status" value="1"/>
</dbReference>
<evidence type="ECO:0000256" key="7">
    <source>
        <dbReference type="SAM" id="Phobius"/>
    </source>
</evidence>
<protein>
    <submittedName>
        <fullName evidence="8">Chromate transporter</fullName>
    </submittedName>
</protein>
<feature type="transmembrane region" description="Helical" evidence="7">
    <location>
        <begin position="177"/>
        <end position="195"/>
    </location>
</feature>
<evidence type="ECO:0000256" key="3">
    <source>
        <dbReference type="ARBA" id="ARBA00022475"/>
    </source>
</evidence>
<comment type="caution">
    <text evidence="8">The sequence shown here is derived from an EMBL/GenBank/DDBJ whole genome shotgun (WGS) entry which is preliminary data.</text>
</comment>
<dbReference type="InterPro" id="IPR052518">
    <property type="entry name" value="CHR_Transporter"/>
</dbReference>
<evidence type="ECO:0000256" key="1">
    <source>
        <dbReference type="ARBA" id="ARBA00004651"/>
    </source>
</evidence>
<dbReference type="GO" id="GO:0005886">
    <property type="term" value="C:plasma membrane"/>
    <property type="evidence" value="ECO:0007669"/>
    <property type="project" value="UniProtKB-SubCell"/>
</dbReference>
<organism evidence="8 9">
    <name type="scientific">Piscinibacter terrae</name>
    <dbReference type="NCBI Taxonomy" id="2496871"/>
    <lineage>
        <taxon>Bacteria</taxon>
        <taxon>Pseudomonadati</taxon>
        <taxon>Pseudomonadota</taxon>
        <taxon>Betaproteobacteria</taxon>
        <taxon>Burkholderiales</taxon>
        <taxon>Sphaerotilaceae</taxon>
        <taxon>Piscinibacter</taxon>
    </lineage>
</organism>
<feature type="transmembrane region" description="Helical" evidence="7">
    <location>
        <begin position="125"/>
        <end position="146"/>
    </location>
</feature>
<sequence length="199" mass="21144">MSDDTADIPPPPAEPAAPRSLGDLFWTFTSLSMQGFGGVLAIAQRELVEHKQWMTREQFVEILSVSQVLPGPNIVNMSLMIGDRHFGLRGAFTALAGMLLIPMLVVLGIAALYAQFASHPMVSGALRGMGAVSAGLVIATAVKLATTLRKGPMGVPISMVFGALTFVAVGLLRWPLIWVLLALGPIAIGVAWHRLKPLP</sequence>
<evidence type="ECO:0000256" key="2">
    <source>
        <dbReference type="ARBA" id="ARBA00005262"/>
    </source>
</evidence>
<proteinExistence type="inferred from homology"/>
<comment type="similarity">
    <text evidence="2">Belongs to the chromate ion transporter (CHR) (TC 2.A.51) family.</text>
</comment>
<evidence type="ECO:0000256" key="5">
    <source>
        <dbReference type="ARBA" id="ARBA00022989"/>
    </source>
</evidence>
<feature type="transmembrane region" description="Helical" evidence="7">
    <location>
        <begin position="86"/>
        <end position="113"/>
    </location>
</feature>
<keyword evidence="6 7" id="KW-0472">Membrane</keyword>
<dbReference type="PANTHER" id="PTHR43663:SF1">
    <property type="entry name" value="CHROMATE TRANSPORTER"/>
    <property type="match status" value="1"/>
</dbReference>
<dbReference type="RefSeq" id="WP_124541527.1">
    <property type="nucleotide sequence ID" value="NZ_QUSW01000004.1"/>
</dbReference>
<reference evidence="8 9" key="2">
    <citation type="submission" date="2018-12" db="EMBL/GenBank/DDBJ databases">
        <title>Rhizobacter gummiphilus sp. nov., a rubber-degrading bacterium isolated from the soil of a botanical garden in Japan.</title>
        <authorList>
            <person name="Shunsuke S.S."/>
        </authorList>
    </citation>
    <scope>NUCLEOTIDE SEQUENCE [LARGE SCALE GENOMIC DNA]</scope>
    <source>
        <strain evidence="8 9">S-16</strain>
    </source>
</reference>
<gene>
    <name evidence="8" type="ORF">DZC73_16900</name>
</gene>
<feature type="transmembrane region" description="Helical" evidence="7">
    <location>
        <begin position="24"/>
        <end position="43"/>
    </location>
</feature>
<evidence type="ECO:0000313" key="9">
    <source>
        <dbReference type="Proteomes" id="UP000267464"/>
    </source>
</evidence>
<evidence type="ECO:0000313" key="8">
    <source>
        <dbReference type="EMBL" id="RQP23797.1"/>
    </source>
</evidence>
<dbReference type="InterPro" id="IPR003370">
    <property type="entry name" value="Chromate_transpt"/>
</dbReference>
<accession>A0A3N7HNP1</accession>
<reference evidence="8 9" key="1">
    <citation type="submission" date="2018-08" db="EMBL/GenBank/DDBJ databases">
        <authorList>
            <person name="Khan S.A."/>
            <person name="Jeon C.O."/>
            <person name="Chun B.H."/>
            <person name="Jeong S.E."/>
        </authorList>
    </citation>
    <scope>NUCLEOTIDE SEQUENCE [LARGE SCALE GENOMIC DNA]</scope>
    <source>
        <strain evidence="8 9">S-16</strain>
    </source>
</reference>
<comment type="subcellular location">
    <subcellularLocation>
        <location evidence="1">Cell membrane</location>
        <topology evidence="1">Multi-pass membrane protein</topology>
    </subcellularLocation>
</comment>
<dbReference type="GO" id="GO:0015109">
    <property type="term" value="F:chromate transmembrane transporter activity"/>
    <property type="evidence" value="ECO:0007669"/>
    <property type="project" value="InterPro"/>
</dbReference>
<evidence type="ECO:0000256" key="6">
    <source>
        <dbReference type="ARBA" id="ARBA00023136"/>
    </source>
</evidence>
<dbReference type="OrthoDB" id="8596378at2"/>
<dbReference type="AlphaFoldDB" id="A0A3N7HNP1"/>
<keyword evidence="4 7" id="KW-0812">Transmembrane</keyword>
<dbReference type="EMBL" id="QUSW01000004">
    <property type="protein sequence ID" value="RQP23797.1"/>
    <property type="molecule type" value="Genomic_DNA"/>
</dbReference>
<feature type="transmembrane region" description="Helical" evidence="7">
    <location>
        <begin position="153"/>
        <end position="171"/>
    </location>
</feature>
<evidence type="ECO:0000256" key="4">
    <source>
        <dbReference type="ARBA" id="ARBA00022692"/>
    </source>
</evidence>
<name>A0A3N7HNP1_9BURK</name>
<dbReference type="Proteomes" id="UP000267464">
    <property type="component" value="Unassembled WGS sequence"/>
</dbReference>